<gene>
    <name evidence="2" type="ORF">BU16DRAFT_68589</name>
</gene>
<dbReference type="AlphaFoldDB" id="A0A6A6QPZ7"/>
<evidence type="ECO:0000313" key="2">
    <source>
        <dbReference type="EMBL" id="KAF2494249.1"/>
    </source>
</evidence>
<name>A0A6A6QPZ7_9PEZI</name>
<proteinExistence type="predicted"/>
<evidence type="ECO:0000313" key="3">
    <source>
        <dbReference type="Proteomes" id="UP000799750"/>
    </source>
</evidence>
<feature type="compositionally biased region" description="Polar residues" evidence="1">
    <location>
        <begin position="40"/>
        <end position="59"/>
    </location>
</feature>
<dbReference type="Proteomes" id="UP000799750">
    <property type="component" value="Unassembled WGS sequence"/>
</dbReference>
<evidence type="ECO:0000256" key="1">
    <source>
        <dbReference type="SAM" id="MobiDB-lite"/>
    </source>
</evidence>
<dbReference type="EMBL" id="MU004191">
    <property type="protein sequence ID" value="KAF2494249.1"/>
    <property type="molecule type" value="Genomic_DNA"/>
</dbReference>
<accession>A0A6A6QPZ7</accession>
<feature type="compositionally biased region" description="Polar residues" evidence="1">
    <location>
        <begin position="67"/>
        <end position="79"/>
    </location>
</feature>
<feature type="region of interest" description="Disordered" evidence="1">
    <location>
        <begin position="23"/>
        <end position="100"/>
    </location>
</feature>
<keyword evidence="3" id="KW-1185">Reference proteome</keyword>
<organism evidence="2 3">
    <name type="scientific">Lophium mytilinum</name>
    <dbReference type="NCBI Taxonomy" id="390894"/>
    <lineage>
        <taxon>Eukaryota</taxon>
        <taxon>Fungi</taxon>
        <taxon>Dikarya</taxon>
        <taxon>Ascomycota</taxon>
        <taxon>Pezizomycotina</taxon>
        <taxon>Dothideomycetes</taxon>
        <taxon>Pleosporomycetidae</taxon>
        <taxon>Mytilinidiales</taxon>
        <taxon>Mytilinidiaceae</taxon>
        <taxon>Lophium</taxon>
    </lineage>
</organism>
<reference evidence="2" key="1">
    <citation type="journal article" date="2020" name="Stud. Mycol.">
        <title>101 Dothideomycetes genomes: a test case for predicting lifestyles and emergence of pathogens.</title>
        <authorList>
            <person name="Haridas S."/>
            <person name="Albert R."/>
            <person name="Binder M."/>
            <person name="Bloem J."/>
            <person name="Labutti K."/>
            <person name="Salamov A."/>
            <person name="Andreopoulos B."/>
            <person name="Baker S."/>
            <person name="Barry K."/>
            <person name="Bills G."/>
            <person name="Bluhm B."/>
            <person name="Cannon C."/>
            <person name="Castanera R."/>
            <person name="Culley D."/>
            <person name="Daum C."/>
            <person name="Ezra D."/>
            <person name="Gonzalez J."/>
            <person name="Henrissat B."/>
            <person name="Kuo A."/>
            <person name="Liang C."/>
            <person name="Lipzen A."/>
            <person name="Lutzoni F."/>
            <person name="Magnuson J."/>
            <person name="Mondo S."/>
            <person name="Nolan M."/>
            <person name="Ohm R."/>
            <person name="Pangilinan J."/>
            <person name="Park H.-J."/>
            <person name="Ramirez L."/>
            <person name="Alfaro M."/>
            <person name="Sun H."/>
            <person name="Tritt A."/>
            <person name="Yoshinaga Y."/>
            <person name="Zwiers L.-H."/>
            <person name="Turgeon B."/>
            <person name="Goodwin S."/>
            <person name="Spatafora J."/>
            <person name="Crous P."/>
            <person name="Grigoriev I."/>
        </authorList>
    </citation>
    <scope>NUCLEOTIDE SEQUENCE</scope>
    <source>
        <strain evidence="2">CBS 269.34</strain>
    </source>
</reference>
<sequence length="158" mass="17767">MSCIIRVISYLQPLLHMIPSSSSSYTSKTFHTQVHHETDPNSIQPNHSRQQQQTPSLQDFSHHLQTRQHLSLPNPSPFRSTHLHPQPPAPSTLSTRTPRIRPIRRCKAAHRRTHRHDLPLACPAAQQDIGIIPAAPFPVFAALRQRARVGGVREGEGC</sequence>
<protein>
    <submittedName>
        <fullName evidence="2">Uncharacterized protein</fullName>
    </submittedName>
</protein>